<dbReference type="GO" id="GO:0016020">
    <property type="term" value="C:membrane"/>
    <property type="evidence" value="ECO:0007669"/>
    <property type="project" value="UniProtKB-SubCell"/>
</dbReference>
<dbReference type="Pfam" id="PF00822">
    <property type="entry name" value="PMP22_Claudin"/>
    <property type="match status" value="1"/>
</dbReference>
<name>A0ABD0RHU6_CIRMR</name>
<organism evidence="6 7">
    <name type="scientific">Cirrhinus mrigala</name>
    <name type="common">Mrigala</name>
    <dbReference type="NCBI Taxonomy" id="683832"/>
    <lineage>
        <taxon>Eukaryota</taxon>
        <taxon>Metazoa</taxon>
        <taxon>Chordata</taxon>
        <taxon>Craniata</taxon>
        <taxon>Vertebrata</taxon>
        <taxon>Euteleostomi</taxon>
        <taxon>Actinopterygii</taxon>
        <taxon>Neopterygii</taxon>
        <taxon>Teleostei</taxon>
        <taxon>Ostariophysi</taxon>
        <taxon>Cypriniformes</taxon>
        <taxon>Cyprinidae</taxon>
        <taxon>Labeoninae</taxon>
        <taxon>Labeonini</taxon>
        <taxon>Cirrhinus</taxon>
    </lineage>
</organism>
<dbReference type="Proteomes" id="UP001529510">
    <property type="component" value="Unassembled WGS sequence"/>
</dbReference>
<dbReference type="InterPro" id="IPR004031">
    <property type="entry name" value="PMP22/EMP/MP20/Claudin"/>
</dbReference>
<keyword evidence="7" id="KW-1185">Reference proteome</keyword>
<dbReference type="EMBL" id="JAMKFB020000003">
    <property type="protein sequence ID" value="KAL0197916.1"/>
    <property type="molecule type" value="Genomic_DNA"/>
</dbReference>
<evidence type="ECO:0000313" key="6">
    <source>
        <dbReference type="EMBL" id="KAL0197916.1"/>
    </source>
</evidence>
<dbReference type="AlphaFoldDB" id="A0ABD0RHU6"/>
<feature type="non-terminal residue" evidence="6">
    <location>
        <position position="1"/>
    </location>
</feature>
<keyword evidence="3 5" id="KW-1133">Transmembrane helix</keyword>
<gene>
    <name evidence="6" type="ORF">M9458_006456</name>
</gene>
<evidence type="ECO:0000256" key="3">
    <source>
        <dbReference type="ARBA" id="ARBA00022989"/>
    </source>
</evidence>
<evidence type="ECO:0000256" key="2">
    <source>
        <dbReference type="ARBA" id="ARBA00022692"/>
    </source>
</evidence>
<keyword evidence="2 5" id="KW-0812">Transmembrane</keyword>
<evidence type="ECO:0000313" key="7">
    <source>
        <dbReference type="Proteomes" id="UP001529510"/>
    </source>
</evidence>
<feature type="transmembrane region" description="Helical" evidence="5">
    <location>
        <begin position="26"/>
        <end position="43"/>
    </location>
</feature>
<protein>
    <submittedName>
        <fullName evidence="6">Uncharacterized protein</fullName>
    </submittedName>
</protein>
<evidence type="ECO:0000256" key="5">
    <source>
        <dbReference type="SAM" id="Phobius"/>
    </source>
</evidence>
<evidence type="ECO:0000256" key="4">
    <source>
        <dbReference type="ARBA" id="ARBA00023136"/>
    </source>
</evidence>
<comment type="caution">
    <text evidence="6">The sequence shown here is derived from an EMBL/GenBank/DDBJ whole genome shotgun (WGS) entry which is preliminary data.</text>
</comment>
<accession>A0ABD0RHU6</accession>
<reference evidence="6 7" key="1">
    <citation type="submission" date="2024-05" db="EMBL/GenBank/DDBJ databases">
        <title>Genome sequencing and assembly of Indian major carp, Cirrhinus mrigala (Hamilton, 1822).</title>
        <authorList>
            <person name="Mohindra V."/>
            <person name="Chowdhury L.M."/>
            <person name="Lal K."/>
            <person name="Jena J.K."/>
        </authorList>
    </citation>
    <scope>NUCLEOTIDE SEQUENCE [LARGE SCALE GENOMIC DNA]</scope>
    <source>
        <strain evidence="6">CM1030</strain>
        <tissue evidence="6">Blood</tissue>
    </source>
</reference>
<sequence length="55" mass="6142">FCVMTGASIYTAEHLSFKAKTYEPGHFGYAFVVAWVAFPMTLAKKTQIKHNAPPH</sequence>
<proteinExistence type="predicted"/>
<evidence type="ECO:0000256" key="1">
    <source>
        <dbReference type="ARBA" id="ARBA00004141"/>
    </source>
</evidence>
<keyword evidence="4 5" id="KW-0472">Membrane</keyword>
<comment type="subcellular location">
    <subcellularLocation>
        <location evidence="1">Membrane</location>
        <topology evidence="1">Multi-pass membrane protein</topology>
    </subcellularLocation>
</comment>